<dbReference type="GO" id="GO:0030170">
    <property type="term" value="F:pyridoxal phosphate binding"/>
    <property type="evidence" value="ECO:0007669"/>
    <property type="project" value="InterPro"/>
</dbReference>
<dbReference type="InterPro" id="IPR051326">
    <property type="entry name" value="Kynurenine-oxoglutarate_AT"/>
</dbReference>
<feature type="domain" description="Aminotransferase class I/classII large" evidence="6">
    <location>
        <begin position="29"/>
        <end position="381"/>
    </location>
</feature>
<comment type="cofactor">
    <cofactor evidence="1">
        <name>pyridoxal 5'-phosphate</name>
        <dbReference type="ChEBI" id="CHEBI:597326"/>
    </cofactor>
</comment>
<keyword evidence="5" id="KW-0663">Pyridoxal phosphate</keyword>
<dbReference type="Proteomes" id="UP000500767">
    <property type="component" value="Chromosome"/>
</dbReference>
<evidence type="ECO:0000313" key="7">
    <source>
        <dbReference type="EMBL" id="QKE90098.1"/>
    </source>
</evidence>
<keyword evidence="3 7" id="KW-0032">Aminotransferase</keyword>
<evidence type="ECO:0000256" key="4">
    <source>
        <dbReference type="ARBA" id="ARBA00022679"/>
    </source>
</evidence>
<evidence type="ECO:0000259" key="6">
    <source>
        <dbReference type="Pfam" id="PF00155"/>
    </source>
</evidence>
<evidence type="ECO:0000256" key="5">
    <source>
        <dbReference type="ARBA" id="ARBA00022898"/>
    </source>
</evidence>
<protein>
    <submittedName>
        <fullName evidence="7">Aminotransferase</fullName>
    </submittedName>
</protein>
<dbReference type="GO" id="GO:0016212">
    <property type="term" value="F:kynurenine-oxoglutarate transaminase activity"/>
    <property type="evidence" value="ECO:0007669"/>
    <property type="project" value="TreeGrafter"/>
</dbReference>
<name>A0A6M8HP08_9PROT</name>
<dbReference type="RefSeq" id="WP_171835951.1">
    <property type="nucleotide sequence ID" value="NZ_CP053708.1"/>
</dbReference>
<gene>
    <name evidence="7" type="ORF">HN018_08575</name>
</gene>
<evidence type="ECO:0000256" key="2">
    <source>
        <dbReference type="ARBA" id="ARBA00007441"/>
    </source>
</evidence>
<reference evidence="7 8" key="1">
    <citation type="journal article" date="2014" name="World J. Microbiol. Biotechnol.">
        <title>Biodiversity and physiological characteristics of Antarctic and Arctic lichens-associated bacteria.</title>
        <authorList>
            <person name="Lee Y.M."/>
            <person name="Kim E.H."/>
            <person name="Lee H.K."/>
            <person name="Hong S.G."/>
        </authorList>
    </citation>
    <scope>NUCLEOTIDE SEQUENCE [LARGE SCALE GENOMIC DNA]</scope>
    <source>
        <strain evidence="7 8">PAMC 26569</strain>
    </source>
</reference>
<comment type="similarity">
    <text evidence="2">Belongs to the class-I pyridoxal-phosphate-dependent aminotransferase family.</text>
</comment>
<dbReference type="GO" id="GO:0005737">
    <property type="term" value="C:cytoplasm"/>
    <property type="evidence" value="ECO:0007669"/>
    <property type="project" value="TreeGrafter"/>
</dbReference>
<dbReference type="InterPro" id="IPR004839">
    <property type="entry name" value="Aminotransferase_I/II_large"/>
</dbReference>
<dbReference type="InterPro" id="IPR015424">
    <property type="entry name" value="PyrdxlP-dep_Trfase"/>
</dbReference>
<dbReference type="Gene3D" id="3.40.640.10">
    <property type="entry name" value="Type I PLP-dependent aspartate aminotransferase-like (Major domain)"/>
    <property type="match status" value="1"/>
</dbReference>
<dbReference type="SUPFAM" id="SSF53383">
    <property type="entry name" value="PLP-dependent transferases"/>
    <property type="match status" value="1"/>
</dbReference>
<evidence type="ECO:0000313" key="8">
    <source>
        <dbReference type="Proteomes" id="UP000500767"/>
    </source>
</evidence>
<dbReference type="AlphaFoldDB" id="A0A6M8HP08"/>
<keyword evidence="8" id="KW-1185">Reference proteome</keyword>
<dbReference type="CDD" id="cd00609">
    <property type="entry name" value="AAT_like"/>
    <property type="match status" value="1"/>
</dbReference>
<accession>A0A6M8HP08</accession>
<dbReference type="PANTHER" id="PTHR43807">
    <property type="entry name" value="FI04487P"/>
    <property type="match status" value="1"/>
</dbReference>
<evidence type="ECO:0000256" key="1">
    <source>
        <dbReference type="ARBA" id="ARBA00001933"/>
    </source>
</evidence>
<dbReference type="Gene3D" id="3.90.1150.10">
    <property type="entry name" value="Aspartate Aminotransferase, domain 1"/>
    <property type="match status" value="1"/>
</dbReference>
<dbReference type="InterPro" id="IPR015422">
    <property type="entry name" value="PyrdxlP-dep_Trfase_small"/>
</dbReference>
<dbReference type="PANTHER" id="PTHR43807:SF20">
    <property type="entry name" value="FI04487P"/>
    <property type="match status" value="1"/>
</dbReference>
<dbReference type="EMBL" id="CP053708">
    <property type="protein sequence ID" value="QKE90098.1"/>
    <property type="molecule type" value="Genomic_DNA"/>
</dbReference>
<proteinExistence type="inferred from homology"/>
<dbReference type="NCBIfam" id="NF006488">
    <property type="entry name" value="PRK08912.1"/>
    <property type="match status" value="1"/>
</dbReference>
<keyword evidence="4 7" id="KW-0808">Transferase</keyword>
<dbReference type="FunFam" id="3.40.640.10:FF:000024">
    <property type="entry name" value="Kynurenine--oxoglutarate transaminase 3"/>
    <property type="match status" value="1"/>
</dbReference>
<evidence type="ECO:0000256" key="3">
    <source>
        <dbReference type="ARBA" id="ARBA00022576"/>
    </source>
</evidence>
<dbReference type="InterPro" id="IPR015421">
    <property type="entry name" value="PyrdxlP-dep_Trfase_major"/>
</dbReference>
<organism evidence="7 8">
    <name type="scientific">Lichenicola cladoniae</name>
    <dbReference type="NCBI Taxonomy" id="1484109"/>
    <lineage>
        <taxon>Bacteria</taxon>
        <taxon>Pseudomonadati</taxon>
        <taxon>Pseudomonadota</taxon>
        <taxon>Alphaproteobacteria</taxon>
        <taxon>Acetobacterales</taxon>
        <taxon>Acetobacteraceae</taxon>
        <taxon>Lichenicola</taxon>
    </lineage>
</organism>
<dbReference type="Pfam" id="PF00155">
    <property type="entry name" value="Aminotran_1_2"/>
    <property type="match status" value="1"/>
</dbReference>
<dbReference type="KEGG" id="lck:HN018_08575"/>
<sequence length="401" mass="43186">MKPLNSQLSEARTTIFTVMSALAVKHGAINLGQGFPDTEGPADIVQAAADALLDNRNQYPPMTGLPELKQAVARANSRFYGLDVDPVTEIVVTSGATEALIATLAALIDPGDEVVLFEPLYDTYVPAVRLLGGIPRLVRLTPPDWVLPRAELEAAFGPRTKAVLLNSPMNPAGKVFDAEELAFIAGLLQRHDAYAVCDEVYEHLTFDGARHTPLMTLPGMRERCLRIGSAGKSFSLTGWKVGYVTAAAHLASVVAKAHQNLTFTTPPNLQRAVALGLDKDDAYFGALASELQGKRDLLAAGLEEIGFSVLPSHGSYFLIADFRGLGFTGNDVAFCEHLTEAAGVTAIPVSAFYDQPDAPDHYVRFAFCKRESVLREALDRLRAYVRALPLKVGAVKVRAVS</sequence>